<name>A0AAN7VTR6_9PEZI</name>
<dbReference type="PIRSF" id="PIRSF000463">
    <property type="entry name" value="GlgB"/>
    <property type="match status" value="1"/>
</dbReference>
<dbReference type="InterPro" id="IPR037439">
    <property type="entry name" value="Branching_enzy"/>
</dbReference>
<dbReference type="PANTHER" id="PTHR43651:SF11">
    <property type="entry name" value="MALTO-OLIGOSYLTREHALOSE TREHALOHYDROLASE"/>
    <property type="match status" value="1"/>
</dbReference>
<dbReference type="AlphaFoldDB" id="A0AAN7VTR6"/>
<evidence type="ECO:0000259" key="5">
    <source>
        <dbReference type="SMART" id="SM00642"/>
    </source>
</evidence>
<evidence type="ECO:0000256" key="2">
    <source>
        <dbReference type="ARBA" id="ARBA00031979"/>
    </source>
</evidence>
<evidence type="ECO:0000313" key="6">
    <source>
        <dbReference type="EMBL" id="KAK5701793.1"/>
    </source>
</evidence>
<dbReference type="InterPro" id="IPR014756">
    <property type="entry name" value="Ig_E-set"/>
</dbReference>
<proteinExistence type="predicted"/>
<dbReference type="GO" id="GO:0004553">
    <property type="term" value="F:hydrolase activity, hydrolyzing O-glycosyl compounds"/>
    <property type="evidence" value="ECO:0007669"/>
    <property type="project" value="InterPro"/>
</dbReference>
<reference evidence="6" key="1">
    <citation type="submission" date="2023-08" db="EMBL/GenBank/DDBJ databases">
        <title>Black Yeasts Isolated from many extreme environments.</title>
        <authorList>
            <person name="Coleine C."/>
            <person name="Stajich J.E."/>
            <person name="Selbmann L."/>
        </authorList>
    </citation>
    <scope>NUCLEOTIDE SEQUENCE</scope>
    <source>
        <strain evidence="6">CCFEE 5810</strain>
    </source>
</reference>
<dbReference type="SMART" id="SM00642">
    <property type="entry name" value="Aamy"/>
    <property type="match status" value="1"/>
</dbReference>
<feature type="active site" description="Nucleophile" evidence="4">
    <location>
        <position position="291"/>
    </location>
</feature>
<comment type="caution">
    <text evidence="6">The sequence shown here is derived from an EMBL/GenBank/DDBJ whole genome shotgun (WGS) entry which is preliminary data.</text>
</comment>
<dbReference type="Gene3D" id="2.60.40.1180">
    <property type="entry name" value="Golgi alpha-mannosidase II"/>
    <property type="match status" value="1"/>
</dbReference>
<dbReference type="CDD" id="cd11325">
    <property type="entry name" value="AmyAc_GTHase"/>
    <property type="match status" value="1"/>
</dbReference>
<accession>A0AAN7VTR6</accession>
<dbReference type="GO" id="GO:0005978">
    <property type="term" value="P:glycogen biosynthetic process"/>
    <property type="evidence" value="ECO:0007669"/>
    <property type="project" value="InterPro"/>
</dbReference>
<dbReference type="InterPro" id="IPR006047">
    <property type="entry name" value="GH13_cat_dom"/>
</dbReference>
<evidence type="ECO:0000256" key="3">
    <source>
        <dbReference type="ARBA" id="ARBA00049618"/>
    </source>
</evidence>
<dbReference type="PANTHER" id="PTHR43651">
    <property type="entry name" value="1,4-ALPHA-GLUCAN-BRANCHING ENZYME"/>
    <property type="match status" value="1"/>
</dbReference>
<sequence length="626" mass="70836">MASTSSPHPGMGAVFRDESCTFRTWAPFADAVSVHGSFTTPPWSIPIPLARDNPDPGNGHDYWSAHVNGVQDHDKYKFVVRRGDQVLWKLDPYCRDATEDNNLVVDDPAFGWGDHRFHMPNWNELVIYELHIGTFNNIDGESGDFDDAMKKLDHLVELGVNAIEVMPAQEFETTTSMDYNPNLLFAIDSAYGTQNAVQKSVQAAHAKGIAVLFDVVYNHFGPGTGDCLWQFDGWSREGRPDLGGIYFYNDDRVICDFGDRPDYGRPEVRQFIRDNALMWLHEYQADGLRFDSTLNIRRAIGHGGDRGEIPEGWGLMQWINNDKDGELPWNLNIAEDLQHDEWITKETRSGGAGFNSQWDVSFFTALRDAVTPPSDDSRDIGAVAQAIQRRYNNDAFRRVIYSESHDEVTIQKGEWLGRMPEKIWWGHADWYEPKKRSTLAAAITFTAPGIPMIFQGQEFLEWGTWTDNPKIQGANSMLDWSKKERFPGIFELYRQLIALRRNLYKNTRGLTGQNLNVFHANTAGKVLAYHRWMDGGPGDDVIIVTNFSHNSYDSYTIGFLAPELGTFASTLTGLATTPASRIRAMTPQRVRTEEMAWIIVAMLDLIIAARGGKHGRWEPIYPANAE</sequence>
<dbReference type="InterPro" id="IPR017853">
    <property type="entry name" value="GH"/>
</dbReference>
<dbReference type="Gene3D" id="3.20.20.80">
    <property type="entry name" value="Glycosidases"/>
    <property type="match status" value="1"/>
</dbReference>
<dbReference type="SUPFAM" id="SSF51011">
    <property type="entry name" value="Glycosyl hydrolase domain"/>
    <property type="match status" value="1"/>
</dbReference>
<dbReference type="InterPro" id="IPR013783">
    <property type="entry name" value="Ig-like_fold"/>
</dbReference>
<dbReference type="Gene3D" id="2.60.40.10">
    <property type="entry name" value="Immunoglobulins"/>
    <property type="match status" value="1"/>
</dbReference>
<evidence type="ECO:0000256" key="1">
    <source>
        <dbReference type="ARBA" id="ARBA00020932"/>
    </source>
</evidence>
<dbReference type="Pfam" id="PF02922">
    <property type="entry name" value="CBM_48"/>
    <property type="match status" value="1"/>
</dbReference>
<evidence type="ECO:0000256" key="4">
    <source>
        <dbReference type="PIRSR" id="PIRSR000463-1"/>
    </source>
</evidence>
<protein>
    <recommendedName>
        <fullName evidence="1">1,4-alpha-glucan-branching enzyme</fullName>
    </recommendedName>
    <alternativeName>
        <fullName evidence="2">Glycogen-branching enzyme</fullName>
    </alternativeName>
</protein>
<feature type="active site" description="Proton donor" evidence="4">
    <location>
        <position position="335"/>
    </location>
</feature>
<dbReference type="Proteomes" id="UP001310594">
    <property type="component" value="Unassembled WGS sequence"/>
</dbReference>
<dbReference type="SUPFAM" id="SSF81296">
    <property type="entry name" value="E set domains"/>
    <property type="match status" value="1"/>
</dbReference>
<comment type="function">
    <text evidence="3">Glycogen-branching enzyme participates in the glycogen biosynthetic process along with glycogenin and glycogen synthase. Generates alpha-1,6-glucosidic branches from alpha-1,4-linked glucose chains, to increase solubility of the glycogen polymer.</text>
</comment>
<feature type="domain" description="Glycosyl hydrolase family 13 catalytic" evidence="5">
    <location>
        <begin position="129"/>
        <end position="500"/>
    </location>
</feature>
<dbReference type="InterPro" id="IPR013780">
    <property type="entry name" value="Glyco_hydro_b"/>
</dbReference>
<organism evidence="6 7">
    <name type="scientific">Elasticomyces elasticus</name>
    <dbReference type="NCBI Taxonomy" id="574655"/>
    <lineage>
        <taxon>Eukaryota</taxon>
        <taxon>Fungi</taxon>
        <taxon>Dikarya</taxon>
        <taxon>Ascomycota</taxon>
        <taxon>Pezizomycotina</taxon>
        <taxon>Dothideomycetes</taxon>
        <taxon>Dothideomycetidae</taxon>
        <taxon>Mycosphaerellales</taxon>
        <taxon>Teratosphaeriaceae</taxon>
        <taxon>Elasticomyces</taxon>
    </lineage>
</organism>
<evidence type="ECO:0000313" key="7">
    <source>
        <dbReference type="Proteomes" id="UP001310594"/>
    </source>
</evidence>
<dbReference type="GO" id="GO:0003844">
    <property type="term" value="F:1,4-alpha-glucan branching enzyme activity"/>
    <property type="evidence" value="ECO:0007669"/>
    <property type="project" value="InterPro"/>
</dbReference>
<dbReference type="InterPro" id="IPR004193">
    <property type="entry name" value="Glyco_hydro_13_N"/>
</dbReference>
<dbReference type="SUPFAM" id="SSF51445">
    <property type="entry name" value="(Trans)glycosidases"/>
    <property type="match status" value="1"/>
</dbReference>
<dbReference type="EMBL" id="JAVRQU010000006">
    <property type="protein sequence ID" value="KAK5701793.1"/>
    <property type="molecule type" value="Genomic_DNA"/>
</dbReference>
<gene>
    <name evidence="6" type="ORF">LTR97_004611</name>
</gene>
<dbReference type="Pfam" id="PF00128">
    <property type="entry name" value="Alpha-amylase"/>
    <property type="match status" value="1"/>
</dbReference>